<dbReference type="AlphaFoldDB" id="A0AA87W040"/>
<dbReference type="GO" id="GO:0006085">
    <property type="term" value="P:acetyl-CoA biosynthetic process"/>
    <property type="evidence" value="ECO:0007669"/>
    <property type="project" value="UniProtKB-UniRule"/>
</dbReference>
<evidence type="ECO:0000256" key="9">
    <source>
        <dbReference type="HAMAP-Rule" id="MF_00020"/>
    </source>
</evidence>
<comment type="pathway">
    <text evidence="9">Metabolic intermediate biosynthesis; acetyl-CoA biosynthesis; acetyl-CoA from acetate: step 1/2.</text>
</comment>
<evidence type="ECO:0000313" key="12">
    <source>
        <dbReference type="Proteomes" id="UP000625079"/>
    </source>
</evidence>
<comment type="caution">
    <text evidence="11">The sequence shown here is derived from an EMBL/GenBank/DDBJ whole genome shotgun (WGS) entry which is preliminary data.</text>
</comment>
<evidence type="ECO:0000256" key="10">
    <source>
        <dbReference type="RuleBase" id="RU003835"/>
    </source>
</evidence>
<keyword evidence="5 9" id="KW-0547">Nucleotide-binding</keyword>
<proteinExistence type="inferred from homology"/>
<keyword evidence="6 9" id="KW-0418">Kinase</keyword>
<evidence type="ECO:0000256" key="6">
    <source>
        <dbReference type="ARBA" id="ARBA00022777"/>
    </source>
</evidence>
<keyword evidence="4 9" id="KW-0479">Metal-binding</keyword>
<dbReference type="PRINTS" id="PR00471">
    <property type="entry name" value="ACETATEKNASE"/>
</dbReference>
<name>A0AA87W040_9BRAD</name>
<dbReference type="PANTHER" id="PTHR21060:SF21">
    <property type="entry name" value="ACETATE KINASE"/>
    <property type="match status" value="1"/>
</dbReference>
<dbReference type="Pfam" id="PF00871">
    <property type="entry name" value="Acetate_kinase"/>
    <property type="match status" value="1"/>
</dbReference>
<dbReference type="PANTHER" id="PTHR21060">
    <property type="entry name" value="ACETATE KINASE"/>
    <property type="match status" value="1"/>
</dbReference>
<dbReference type="InterPro" id="IPR043129">
    <property type="entry name" value="ATPase_NBD"/>
</dbReference>
<dbReference type="GO" id="GO:0008776">
    <property type="term" value="F:acetate kinase activity"/>
    <property type="evidence" value="ECO:0007669"/>
    <property type="project" value="UniProtKB-UniRule"/>
</dbReference>
<feature type="binding site" evidence="9">
    <location>
        <position position="11"/>
    </location>
    <ligand>
        <name>Mg(2+)</name>
        <dbReference type="ChEBI" id="CHEBI:18420"/>
    </ligand>
</feature>
<feature type="binding site" evidence="9">
    <location>
        <position position="18"/>
    </location>
    <ligand>
        <name>ATP</name>
        <dbReference type="ChEBI" id="CHEBI:30616"/>
    </ligand>
</feature>
<evidence type="ECO:0000256" key="3">
    <source>
        <dbReference type="ARBA" id="ARBA00022679"/>
    </source>
</evidence>
<dbReference type="Proteomes" id="UP000625079">
    <property type="component" value="Unassembled WGS sequence"/>
</dbReference>
<comment type="subcellular location">
    <subcellularLocation>
        <location evidence="9">Cytoplasm</location>
    </subcellularLocation>
</comment>
<evidence type="ECO:0000256" key="7">
    <source>
        <dbReference type="ARBA" id="ARBA00022840"/>
    </source>
</evidence>
<comment type="cofactor">
    <cofactor evidence="9">
        <name>Mg(2+)</name>
        <dbReference type="ChEBI" id="CHEBI:18420"/>
    </cofactor>
    <cofactor evidence="9">
        <name>Mn(2+)</name>
        <dbReference type="ChEBI" id="CHEBI:29035"/>
    </cofactor>
    <text evidence="9">Mg(2+). Can also accept Mn(2+).</text>
</comment>
<organism evidence="11 12">
    <name type="scientific">Bradyrhizobium guangdongense</name>
    <dbReference type="NCBI Taxonomy" id="1325090"/>
    <lineage>
        <taxon>Bacteria</taxon>
        <taxon>Pseudomonadati</taxon>
        <taxon>Pseudomonadota</taxon>
        <taxon>Alphaproteobacteria</taxon>
        <taxon>Hyphomicrobiales</taxon>
        <taxon>Nitrobacteraceae</taxon>
        <taxon>Bradyrhizobium</taxon>
    </lineage>
</organism>
<keyword evidence="3 9" id="KW-0808">Transferase</keyword>
<evidence type="ECO:0000256" key="2">
    <source>
        <dbReference type="ARBA" id="ARBA00022490"/>
    </source>
</evidence>
<gene>
    <name evidence="9 11" type="primary">ackA</name>
    <name evidence="11" type="ORF">GCM10010987_06370</name>
</gene>
<evidence type="ECO:0000256" key="4">
    <source>
        <dbReference type="ARBA" id="ARBA00022723"/>
    </source>
</evidence>
<comment type="catalytic activity">
    <reaction evidence="9">
        <text>acetate + ATP = acetyl phosphate + ADP</text>
        <dbReference type="Rhea" id="RHEA:11352"/>
        <dbReference type="ChEBI" id="CHEBI:22191"/>
        <dbReference type="ChEBI" id="CHEBI:30089"/>
        <dbReference type="ChEBI" id="CHEBI:30616"/>
        <dbReference type="ChEBI" id="CHEBI:456216"/>
        <dbReference type="EC" id="2.7.2.1"/>
    </reaction>
</comment>
<keyword evidence="7 9" id="KW-0067">ATP-binding</keyword>
<feature type="binding site" evidence="9">
    <location>
        <begin position="210"/>
        <end position="214"/>
    </location>
    <ligand>
        <name>ATP</name>
        <dbReference type="ChEBI" id="CHEBI:30616"/>
    </ligand>
</feature>
<feature type="binding site" evidence="9">
    <location>
        <position position="381"/>
    </location>
    <ligand>
        <name>Mg(2+)</name>
        <dbReference type="ChEBI" id="CHEBI:18420"/>
    </ligand>
</feature>
<protein>
    <recommendedName>
        <fullName evidence="9">Acetate kinase</fullName>
        <ecNumber evidence="9">2.7.2.1</ecNumber>
    </recommendedName>
    <alternativeName>
        <fullName evidence="9">Acetokinase</fullName>
    </alternativeName>
</protein>
<reference evidence="11" key="1">
    <citation type="journal article" date="2014" name="Int. J. Syst. Evol. Microbiol.">
        <title>Complete genome sequence of Corynebacterium casei LMG S-19264T (=DSM 44701T), isolated from a smear-ripened cheese.</title>
        <authorList>
            <consortium name="US DOE Joint Genome Institute (JGI-PGF)"/>
            <person name="Walter F."/>
            <person name="Albersmeier A."/>
            <person name="Kalinowski J."/>
            <person name="Ruckert C."/>
        </authorList>
    </citation>
    <scope>NUCLEOTIDE SEQUENCE</scope>
    <source>
        <strain evidence="11">CGMCC 1.15034</strain>
    </source>
</reference>
<evidence type="ECO:0000256" key="8">
    <source>
        <dbReference type="ARBA" id="ARBA00022842"/>
    </source>
</evidence>
<dbReference type="GO" id="GO:0006083">
    <property type="term" value="P:acetate metabolic process"/>
    <property type="evidence" value="ECO:0007669"/>
    <property type="project" value="TreeGrafter"/>
</dbReference>
<feature type="binding site" evidence="9">
    <location>
        <begin position="285"/>
        <end position="287"/>
    </location>
    <ligand>
        <name>ATP</name>
        <dbReference type="ChEBI" id="CHEBI:30616"/>
    </ligand>
</feature>
<keyword evidence="8 9" id="KW-0460">Magnesium</keyword>
<dbReference type="NCBIfam" id="TIGR00016">
    <property type="entry name" value="ackA"/>
    <property type="match status" value="1"/>
</dbReference>
<dbReference type="GO" id="GO:0000287">
    <property type="term" value="F:magnesium ion binding"/>
    <property type="evidence" value="ECO:0007669"/>
    <property type="project" value="UniProtKB-UniRule"/>
</dbReference>
<accession>A0AA87W040</accession>
<dbReference type="PIRSF" id="PIRSF000722">
    <property type="entry name" value="Acetate_prop_kin"/>
    <property type="match status" value="1"/>
</dbReference>
<reference evidence="11" key="2">
    <citation type="submission" date="2022-12" db="EMBL/GenBank/DDBJ databases">
        <authorList>
            <person name="Sun Q."/>
            <person name="Zhou Y."/>
        </authorList>
    </citation>
    <scope>NUCLEOTIDE SEQUENCE</scope>
    <source>
        <strain evidence="11">CGMCC 1.15034</strain>
    </source>
</reference>
<feature type="site" description="Transition state stabilizer" evidence="9">
    <location>
        <position position="183"/>
    </location>
</feature>
<sequence>MTAMDTILVVNAGSSSVKFQIFSVECEGRLRRQIKGQMDGIGARPRLKASGAGGESLADRAYPIEAVPDVSTAMGVAGAWLREELRIHPIAVGHRVVHGGPDYDKPVLIDHGVVARLERFINLAPLHQPHNLAPIRSILTNFPTLPQVACFDTAFHRTHGALADYYAIPHRLHAEGVRRYGFHGLSYEYIARTLPSVAPEIAKRRVIVAHLGSGASMCAMKDGRSVESTMGFTALDGLPMGTRPGQLDPGVVLYLLAEKGMSAAGVQDFLYRECGLKGLSGVSNDMRELERSEDPKAKLAIDYFAYRIGLNAGMLAAALQGLDAFVFTAGIGENSATIRARVAEQLGWLGVALDPLENSRHAPLISRSGSLIPVYVVPTDEELMIAQHTLSLLMSTPSSNPRQERVS</sequence>
<dbReference type="InterPro" id="IPR023865">
    <property type="entry name" value="Aliphatic_acid_kinase_CS"/>
</dbReference>
<dbReference type="PROSITE" id="PS01075">
    <property type="entry name" value="ACETATE_KINASE_1"/>
    <property type="match status" value="1"/>
</dbReference>
<dbReference type="SUPFAM" id="SSF53067">
    <property type="entry name" value="Actin-like ATPase domain"/>
    <property type="match status" value="2"/>
</dbReference>
<dbReference type="EMBL" id="BMHC01000001">
    <property type="protein sequence ID" value="GGI19841.1"/>
    <property type="molecule type" value="Genomic_DNA"/>
</dbReference>
<comment type="similarity">
    <text evidence="1 9 10">Belongs to the acetokinase family.</text>
</comment>
<evidence type="ECO:0000256" key="1">
    <source>
        <dbReference type="ARBA" id="ARBA00008748"/>
    </source>
</evidence>
<evidence type="ECO:0000313" key="11">
    <source>
        <dbReference type="EMBL" id="GGI19841.1"/>
    </source>
</evidence>
<dbReference type="InterPro" id="IPR004372">
    <property type="entry name" value="Ac/propionate_kinase"/>
</dbReference>
<comment type="function">
    <text evidence="9">Catalyzes the formation of acetyl phosphate from acetate and ATP. Can also catalyze the reverse reaction.</text>
</comment>
<feature type="site" description="Transition state stabilizer" evidence="9">
    <location>
        <position position="243"/>
    </location>
</feature>
<evidence type="ECO:0000256" key="5">
    <source>
        <dbReference type="ARBA" id="ARBA00022741"/>
    </source>
</evidence>
<comment type="subunit">
    <text evidence="9">Homodimer.</text>
</comment>
<dbReference type="GO" id="GO:0005829">
    <property type="term" value="C:cytosol"/>
    <property type="evidence" value="ECO:0007669"/>
    <property type="project" value="TreeGrafter"/>
</dbReference>
<dbReference type="GO" id="GO:0005524">
    <property type="term" value="F:ATP binding"/>
    <property type="evidence" value="ECO:0007669"/>
    <property type="project" value="UniProtKB-KW"/>
</dbReference>
<feature type="binding site" evidence="9">
    <location>
        <begin position="330"/>
        <end position="334"/>
    </location>
    <ligand>
        <name>ATP</name>
        <dbReference type="ChEBI" id="CHEBI:30616"/>
    </ligand>
</feature>
<dbReference type="Gene3D" id="3.30.420.40">
    <property type="match status" value="2"/>
</dbReference>
<keyword evidence="2 9" id="KW-0963">Cytoplasm</keyword>
<dbReference type="HAMAP" id="MF_00020">
    <property type="entry name" value="Acetate_kinase"/>
    <property type="match status" value="1"/>
</dbReference>
<dbReference type="InterPro" id="IPR000890">
    <property type="entry name" value="Aliphatic_acid_kin_short-chain"/>
</dbReference>
<dbReference type="PROSITE" id="PS01076">
    <property type="entry name" value="ACETATE_KINASE_2"/>
    <property type="match status" value="1"/>
</dbReference>
<feature type="active site" description="Proton donor/acceptor" evidence="9">
    <location>
        <position position="152"/>
    </location>
</feature>
<dbReference type="EC" id="2.7.2.1" evidence="9"/>
<feature type="binding site" evidence="9">
    <location>
        <position position="95"/>
    </location>
    <ligand>
        <name>substrate</name>
    </ligand>
</feature>